<dbReference type="Proteomes" id="UP000095023">
    <property type="component" value="Unassembled WGS sequence"/>
</dbReference>
<protein>
    <submittedName>
        <fullName evidence="2">Uncharacterized protein</fullName>
    </submittedName>
</protein>
<dbReference type="EMBL" id="KV453843">
    <property type="protein sequence ID" value="ODV88542.1"/>
    <property type="molecule type" value="Genomic_DNA"/>
</dbReference>
<gene>
    <name evidence="2" type="ORF">CANCADRAFT_3181</name>
</gene>
<reference evidence="3" key="1">
    <citation type="submission" date="2016-02" db="EMBL/GenBank/DDBJ databases">
        <title>Comparative genomics of biotechnologically important yeasts.</title>
        <authorList>
            <consortium name="DOE Joint Genome Institute"/>
            <person name="Riley R."/>
            <person name="Haridas S."/>
            <person name="Wolfe K.H."/>
            <person name="Lopes M.R."/>
            <person name="Hittinger C.T."/>
            <person name="Goker M."/>
            <person name="Salamov A."/>
            <person name="Wisecaver J."/>
            <person name="Long T.M."/>
            <person name="Aerts A.L."/>
            <person name="Barry K."/>
            <person name="Choi C."/>
            <person name="Clum A."/>
            <person name="Coughlan A.Y."/>
            <person name="Deshpande S."/>
            <person name="Douglass A.P."/>
            <person name="Hanson S.J."/>
            <person name="Klenk H.-P."/>
            <person name="Labutti K."/>
            <person name="Lapidus A."/>
            <person name="Lindquist E."/>
            <person name="Lipzen A."/>
            <person name="Meier-Kolthoff J.P."/>
            <person name="Ohm R.A."/>
            <person name="Otillar R.P."/>
            <person name="Pangilinan J."/>
            <person name="Peng Y."/>
            <person name="Rokas A."/>
            <person name="Rosa C.A."/>
            <person name="Scheuner C."/>
            <person name="Sibirny A.A."/>
            <person name="Slot J.C."/>
            <person name="Stielow J.B."/>
            <person name="Sun H."/>
            <person name="Kurtzman C.P."/>
            <person name="Blackwell M."/>
            <person name="Jeffries T.W."/>
            <person name="Grigoriev I.V."/>
        </authorList>
    </citation>
    <scope>NUCLEOTIDE SEQUENCE [LARGE SCALE GENOMIC DNA]</scope>
    <source>
        <strain evidence="3">NRRL Y-17796</strain>
    </source>
</reference>
<proteinExistence type="predicted"/>
<evidence type="ECO:0000313" key="2">
    <source>
        <dbReference type="EMBL" id="ODV88542.1"/>
    </source>
</evidence>
<name>A0A1E4T9W1_9ASCO</name>
<sequence length="248" mass="27467">MTVLSPKLKFHIGIPTQVDDTTYKWSTDDNLKLFILALARVPSDQAWIFFNTRHDLSWPVFYSRYVQIVSLKNAMESDNLTVSPPAAHIIAAYTTVAPFLSLPQYNAARQVSTPKLPALSASVPEPEPQDQLEYPAYVYAPPQKATPRYVADTARPVTSGSSMRRQTFVEPSNKSMYVAHTVAVSARAPESVSTKDESASSETFTPPKGEQFKSAVEQLHTPQLIDYDSFAVPRMMLASDTIVSTSSF</sequence>
<dbReference type="AlphaFoldDB" id="A0A1E4T9W1"/>
<organism evidence="2 3">
    <name type="scientific">Tortispora caseinolytica NRRL Y-17796</name>
    <dbReference type="NCBI Taxonomy" id="767744"/>
    <lineage>
        <taxon>Eukaryota</taxon>
        <taxon>Fungi</taxon>
        <taxon>Dikarya</taxon>
        <taxon>Ascomycota</taxon>
        <taxon>Saccharomycotina</taxon>
        <taxon>Trigonopsidomycetes</taxon>
        <taxon>Trigonopsidales</taxon>
        <taxon>Trigonopsidaceae</taxon>
        <taxon>Tortispora</taxon>
    </lineage>
</organism>
<evidence type="ECO:0000256" key="1">
    <source>
        <dbReference type="SAM" id="MobiDB-lite"/>
    </source>
</evidence>
<keyword evidence="3" id="KW-1185">Reference proteome</keyword>
<accession>A0A1E4T9W1</accession>
<evidence type="ECO:0000313" key="3">
    <source>
        <dbReference type="Proteomes" id="UP000095023"/>
    </source>
</evidence>
<feature type="region of interest" description="Disordered" evidence="1">
    <location>
        <begin position="188"/>
        <end position="208"/>
    </location>
</feature>